<organism evidence="18 20">
    <name type="scientific">Puccinia graminis f. sp. tritici</name>
    <dbReference type="NCBI Taxonomy" id="56615"/>
    <lineage>
        <taxon>Eukaryota</taxon>
        <taxon>Fungi</taxon>
        <taxon>Dikarya</taxon>
        <taxon>Basidiomycota</taxon>
        <taxon>Pucciniomycotina</taxon>
        <taxon>Pucciniomycetes</taxon>
        <taxon>Pucciniales</taxon>
        <taxon>Pucciniaceae</taxon>
        <taxon>Puccinia</taxon>
    </lineage>
</organism>
<evidence type="ECO:0000256" key="9">
    <source>
        <dbReference type="ARBA" id="ARBA00022801"/>
    </source>
</evidence>
<evidence type="ECO:0000256" key="4">
    <source>
        <dbReference type="ARBA" id="ARBA00012462"/>
    </source>
</evidence>
<dbReference type="GO" id="GO:0005576">
    <property type="term" value="C:extracellular region"/>
    <property type="evidence" value="ECO:0007669"/>
    <property type="project" value="UniProtKB-SubCell"/>
</dbReference>
<dbReference type="Proteomes" id="UP000325313">
    <property type="component" value="Unassembled WGS sequence"/>
</dbReference>
<dbReference type="OrthoDB" id="409122at2759"/>
<feature type="binding site" evidence="15">
    <location>
        <position position="574"/>
    </location>
    <ligand>
        <name>Ca(2+)</name>
        <dbReference type="ChEBI" id="CHEBI:29108"/>
    </ligand>
</feature>
<feature type="chain" id="PRO_5033474498" description="tripeptidyl-peptidase II" evidence="16">
    <location>
        <begin position="20"/>
        <end position="626"/>
    </location>
</feature>
<protein>
    <recommendedName>
        <fullName evidence="4">tripeptidyl-peptidase II</fullName>
        <ecNumber evidence="4">3.4.14.10</ecNumber>
    </recommendedName>
</protein>
<dbReference type="AlphaFoldDB" id="A0A5B0Q571"/>
<evidence type="ECO:0000256" key="3">
    <source>
        <dbReference type="ARBA" id="ARBA00004239"/>
    </source>
</evidence>
<dbReference type="FunFam" id="3.40.50.200:FF:000015">
    <property type="entry name" value="Tripeptidyl peptidase A"/>
    <property type="match status" value="1"/>
</dbReference>
<keyword evidence="11 15" id="KW-0106">Calcium</keyword>
<dbReference type="InterPro" id="IPR030400">
    <property type="entry name" value="Sedolisin_dom"/>
</dbReference>
<feature type="active site" description="Charge relay system" evidence="15">
    <location>
        <position position="314"/>
    </location>
</feature>
<keyword evidence="10 15" id="KW-0720">Serine protease</keyword>
<evidence type="ECO:0000313" key="21">
    <source>
        <dbReference type="Proteomes" id="UP000325313"/>
    </source>
</evidence>
<dbReference type="EC" id="3.4.14.10" evidence="4"/>
<feature type="active site" description="Charge relay system" evidence="15">
    <location>
        <position position="310"/>
    </location>
</feature>
<comment type="cofactor">
    <cofactor evidence="15">
        <name>Ca(2+)</name>
        <dbReference type="ChEBI" id="CHEBI:29108"/>
    </cofactor>
    <text evidence="15">Binds 1 Ca(2+) ion per subunit.</text>
</comment>
<keyword evidence="20" id="KW-1185">Reference proteome</keyword>
<evidence type="ECO:0000256" key="15">
    <source>
        <dbReference type="PROSITE-ProRule" id="PRU01032"/>
    </source>
</evidence>
<evidence type="ECO:0000256" key="7">
    <source>
        <dbReference type="ARBA" id="ARBA00022723"/>
    </source>
</evidence>
<dbReference type="GO" id="GO:0006508">
    <property type="term" value="P:proteolysis"/>
    <property type="evidence" value="ECO:0007669"/>
    <property type="project" value="UniProtKB-KW"/>
</dbReference>
<evidence type="ECO:0000256" key="14">
    <source>
        <dbReference type="ARBA" id="ARBA00023180"/>
    </source>
</evidence>
<evidence type="ECO:0000256" key="13">
    <source>
        <dbReference type="ARBA" id="ARBA00023145"/>
    </source>
</evidence>
<comment type="caution">
    <text evidence="18">The sequence shown here is derived from an EMBL/GenBank/DDBJ whole genome shotgun (WGS) entry which is preliminary data.</text>
</comment>
<dbReference type="CDD" id="cd11377">
    <property type="entry name" value="Pro-peptidase_S53"/>
    <property type="match status" value="1"/>
</dbReference>
<name>A0A5B0Q571_PUCGR</name>
<feature type="binding site" evidence="15">
    <location>
        <position position="575"/>
    </location>
    <ligand>
        <name>Ca(2+)</name>
        <dbReference type="ChEBI" id="CHEBI:29108"/>
    </ligand>
</feature>
<sequence>MQRALLLAALVAILLGVEAANVDWIRTPPSEQEPSALFETHLAPATFRKLHQAPGNDHSMTLQIGLRNTRLENSIDDLLERMSDPAHPKFRPHLSDKEFAELSQPDDQSIEAVVGWLKSHGFENHQIKWTAHKDWISLEKVPLKKVEYMLDTSYSVYQHHDGEHLIRTEKYSLPRNLHQHIELIQPTTMFGRLQKQRSSVTVIEELPSAKNKVLINPNIPNTCSDPSSVTNDCLRQLYKTDGYQVQASESNMIGITGYLEEVANFKDAEMFLKTQRRDQVGGKFEVVTVNNGKDYQDLDQDQIDRQLGVEANLDTQTTLGFTLPTRNIFWSVGGSPPFNPDLTTPYNTNEPYLEWLTYILGQPQAQIPKVITTSYGDNEQTVPLSYARRVCKGFAALGARGVSVIFSSGDFGVGKTGFCYANDGQQKQTFLPTFPATCPYVTSVGATENFFPEVAVSEGGPGGFNSGGGFSNYFATPKWQKNQVQRYLNYLGPQTYNGLYNRTGRGFPDVSAQGAKYVIAWQQSFLTVGGTSASAPTFASIIALLNDYSMSLGGPSLGYLNPWLYSEGYRGLNDVIGGSSSGCNTTGFAAIRGWDPVTGLGTPNFRKLQRLIQPWSMAMAQQNSRF</sequence>
<dbReference type="InterPro" id="IPR015366">
    <property type="entry name" value="S53_propep"/>
</dbReference>
<comment type="catalytic activity">
    <reaction evidence="1">
        <text>Release of an N-terminal tripeptide from a polypeptide.</text>
        <dbReference type="EC" id="3.4.14.10"/>
    </reaction>
</comment>
<comment type="function">
    <text evidence="2">Secreted tripeptidyl-peptidase which degrades proteins at acidic pHs and is involved in virulence.</text>
</comment>
<evidence type="ECO:0000256" key="8">
    <source>
        <dbReference type="ARBA" id="ARBA00022729"/>
    </source>
</evidence>
<comment type="subcellular location">
    <subcellularLocation>
        <location evidence="3">Secreted</location>
        <location evidence="3">Extracellular space</location>
    </subcellularLocation>
</comment>
<keyword evidence="13" id="KW-0865">Zymogen</keyword>
<keyword evidence="5" id="KW-0964">Secreted</keyword>
<reference evidence="20 21" key="1">
    <citation type="submission" date="2019-05" db="EMBL/GenBank/DDBJ databases">
        <title>Emergence of the Ug99 lineage of the wheat stem rust pathogen through somatic hybridization.</title>
        <authorList>
            <person name="Li F."/>
            <person name="Upadhyaya N.M."/>
            <person name="Sperschneider J."/>
            <person name="Matny O."/>
            <person name="Nguyen-Phuc H."/>
            <person name="Mago R."/>
            <person name="Raley C."/>
            <person name="Miller M.E."/>
            <person name="Silverstein K.A.T."/>
            <person name="Henningsen E."/>
            <person name="Hirsch C.D."/>
            <person name="Visser B."/>
            <person name="Pretorius Z.A."/>
            <person name="Steffenson B.J."/>
            <person name="Schwessinger B."/>
            <person name="Dodds P.N."/>
            <person name="Figueroa M."/>
        </authorList>
    </citation>
    <scope>NUCLEOTIDE SEQUENCE [LARGE SCALE GENOMIC DNA]</scope>
    <source>
        <strain evidence="18">21-0</strain>
        <strain evidence="19 21">Ug99</strain>
    </source>
</reference>
<evidence type="ECO:0000313" key="18">
    <source>
        <dbReference type="EMBL" id="KAA1108217.1"/>
    </source>
</evidence>
<dbReference type="EMBL" id="VSWC01000028">
    <property type="protein sequence ID" value="KAA1108217.1"/>
    <property type="molecule type" value="Genomic_DNA"/>
</dbReference>
<dbReference type="SMART" id="SM00944">
    <property type="entry name" value="Pro-kuma_activ"/>
    <property type="match status" value="1"/>
</dbReference>
<evidence type="ECO:0000313" key="19">
    <source>
        <dbReference type="EMBL" id="KAA1129959.1"/>
    </source>
</evidence>
<evidence type="ECO:0000256" key="5">
    <source>
        <dbReference type="ARBA" id="ARBA00022525"/>
    </source>
</evidence>
<dbReference type="GO" id="GO:0004252">
    <property type="term" value="F:serine-type endopeptidase activity"/>
    <property type="evidence" value="ECO:0007669"/>
    <property type="project" value="UniProtKB-UniRule"/>
</dbReference>
<keyword evidence="6 15" id="KW-0645">Protease</keyword>
<dbReference type="Proteomes" id="UP000324748">
    <property type="component" value="Unassembled WGS sequence"/>
</dbReference>
<keyword evidence="14" id="KW-0325">Glycoprotein</keyword>
<feature type="binding site" evidence="15">
    <location>
        <position position="595"/>
    </location>
    <ligand>
        <name>Ca(2+)</name>
        <dbReference type="ChEBI" id="CHEBI:29108"/>
    </ligand>
</feature>
<keyword evidence="7 15" id="KW-0479">Metal-binding</keyword>
<gene>
    <name evidence="18" type="ORF">PGT21_004201</name>
    <name evidence="19" type="ORF">PGTUg99_000739</name>
</gene>
<evidence type="ECO:0000256" key="16">
    <source>
        <dbReference type="SAM" id="SignalP"/>
    </source>
</evidence>
<dbReference type="PANTHER" id="PTHR14218:SF15">
    <property type="entry name" value="TRIPEPTIDYL-PEPTIDASE 1"/>
    <property type="match status" value="1"/>
</dbReference>
<dbReference type="InterPro" id="IPR050819">
    <property type="entry name" value="Tripeptidyl-peptidase_I"/>
</dbReference>
<dbReference type="SUPFAM" id="SSF54897">
    <property type="entry name" value="Protease propeptides/inhibitors"/>
    <property type="match status" value="1"/>
</dbReference>
<evidence type="ECO:0000256" key="12">
    <source>
        <dbReference type="ARBA" id="ARBA00023026"/>
    </source>
</evidence>
<dbReference type="PROSITE" id="PS51695">
    <property type="entry name" value="SEDOLISIN"/>
    <property type="match status" value="1"/>
</dbReference>
<dbReference type="Pfam" id="PF09286">
    <property type="entry name" value="Pro-kuma_activ"/>
    <property type="match status" value="1"/>
</dbReference>
<accession>A0A5B0Q571</accession>
<feature type="binding site" evidence="15">
    <location>
        <position position="593"/>
    </location>
    <ligand>
        <name>Ca(2+)</name>
        <dbReference type="ChEBI" id="CHEBI:29108"/>
    </ligand>
</feature>
<dbReference type="Pfam" id="PF00082">
    <property type="entry name" value="Peptidase_S8"/>
    <property type="match status" value="1"/>
</dbReference>
<feature type="active site" description="Charge relay system" evidence="15">
    <location>
        <position position="532"/>
    </location>
</feature>
<evidence type="ECO:0000256" key="2">
    <source>
        <dbReference type="ARBA" id="ARBA00002451"/>
    </source>
</evidence>
<dbReference type="CDD" id="cd04056">
    <property type="entry name" value="Peptidases_S53"/>
    <property type="match status" value="1"/>
</dbReference>
<evidence type="ECO:0000256" key="6">
    <source>
        <dbReference type="ARBA" id="ARBA00022670"/>
    </source>
</evidence>
<feature type="signal peptide" evidence="16">
    <location>
        <begin position="1"/>
        <end position="19"/>
    </location>
</feature>
<keyword evidence="9 15" id="KW-0378">Hydrolase</keyword>
<dbReference type="InterPro" id="IPR036852">
    <property type="entry name" value="Peptidase_S8/S53_dom_sf"/>
</dbReference>
<evidence type="ECO:0000256" key="10">
    <source>
        <dbReference type="ARBA" id="ARBA00022825"/>
    </source>
</evidence>
<evidence type="ECO:0000256" key="11">
    <source>
        <dbReference type="ARBA" id="ARBA00022837"/>
    </source>
</evidence>
<dbReference type="Gene3D" id="3.40.50.200">
    <property type="entry name" value="Peptidase S8/S53 domain"/>
    <property type="match status" value="1"/>
</dbReference>
<keyword evidence="8 16" id="KW-0732">Signal</keyword>
<dbReference type="PANTHER" id="PTHR14218">
    <property type="entry name" value="PROTEASE S8 TRIPEPTIDYL PEPTIDASE I CLN2"/>
    <property type="match status" value="1"/>
</dbReference>
<dbReference type="GO" id="GO:0046872">
    <property type="term" value="F:metal ion binding"/>
    <property type="evidence" value="ECO:0007669"/>
    <property type="project" value="UniProtKB-UniRule"/>
</dbReference>
<dbReference type="SUPFAM" id="SSF52743">
    <property type="entry name" value="Subtilisin-like"/>
    <property type="match status" value="1"/>
</dbReference>
<evidence type="ECO:0000313" key="20">
    <source>
        <dbReference type="Proteomes" id="UP000324748"/>
    </source>
</evidence>
<evidence type="ECO:0000259" key="17">
    <source>
        <dbReference type="PROSITE" id="PS51695"/>
    </source>
</evidence>
<dbReference type="InterPro" id="IPR000209">
    <property type="entry name" value="Peptidase_S8/S53_dom"/>
</dbReference>
<evidence type="ECO:0000256" key="1">
    <source>
        <dbReference type="ARBA" id="ARBA00001910"/>
    </source>
</evidence>
<feature type="domain" description="Peptidase S53" evidence="17">
    <location>
        <begin position="228"/>
        <end position="615"/>
    </location>
</feature>
<dbReference type="EMBL" id="VDEP01000115">
    <property type="protein sequence ID" value="KAA1129959.1"/>
    <property type="molecule type" value="Genomic_DNA"/>
</dbReference>
<keyword evidence="12" id="KW-0843">Virulence</keyword>
<dbReference type="GO" id="GO:0008240">
    <property type="term" value="F:tripeptidyl-peptidase activity"/>
    <property type="evidence" value="ECO:0007669"/>
    <property type="project" value="UniProtKB-EC"/>
</dbReference>
<proteinExistence type="predicted"/>